<reference evidence="2" key="1">
    <citation type="submission" date="2021-03" db="EMBL/GenBank/DDBJ databases">
        <title>Fibrella sp. HMF5335 genome sequencing and assembly.</title>
        <authorList>
            <person name="Kang H."/>
            <person name="Kim H."/>
            <person name="Bae S."/>
            <person name="Joh K."/>
        </authorList>
    </citation>
    <scope>NUCLEOTIDE SEQUENCE</scope>
    <source>
        <strain evidence="2">HMF5335</strain>
    </source>
</reference>
<dbReference type="Pfam" id="PF01593">
    <property type="entry name" value="Amino_oxidase"/>
    <property type="match status" value="1"/>
</dbReference>
<dbReference type="RefSeq" id="WP_207363664.1">
    <property type="nucleotide sequence ID" value="NZ_JAFMYV010000002.1"/>
</dbReference>
<evidence type="ECO:0000259" key="1">
    <source>
        <dbReference type="Pfam" id="PF01593"/>
    </source>
</evidence>
<dbReference type="InterPro" id="IPR002937">
    <property type="entry name" value="Amino_oxidase"/>
</dbReference>
<feature type="domain" description="Amine oxidase" evidence="1">
    <location>
        <begin position="89"/>
        <end position="321"/>
    </location>
</feature>
<dbReference type="PANTHER" id="PTHR16128">
    <property type="entry name" value="FAD/NAD(P)-BINDING OXIDOREDUCTASE FAMILY PROTEIN"/>
    <property type="match status" value="1"/>
</dbReference>
<dbReference type="Proteomes" id="UP000664034">
    <property type="component" value="Unassembled WGS sequence"/>
</dbReference>
<dbReference type="Gene3D" id="3.90.660.10">
    <property type="match status" value="1"/>
</dbReference>
<dbReference type="GO" id="GO:0016491">
    <property type="term" value="F:oxidoreductase activity"/>
    <property type="evidence" value="ECO:0007669"/>
    <property type="project" value="InterPro"/>
</dbReference>
<organism evidence="2 3">
    <name type="scientific">Fibrella rubiginis</name>
    <dbReference type="NCBI Taxonomy" id="2817060"/>
    <lineage>
        <taxon>Bacteria</taxon>
        <taxon>Pseudomonadati</taxon>
        <taxon>Bacteroidota</taxon>
        <taxon>Cytophagia</taxon>
        <taxon>Cytophagales</taxon>
        <taxon>Spirosomataceae</taxon>
        <taxon>Fibrella</taxon>
    </lineage>
</organism>
<name>A0A939GC00_9BACT</name>
<evidence type="ECO:0000313" key="2">
    <source>
        <dbReference type="EMBL" id="MBO0936124.1"/>
    </source>
</evidence>
<dbReference type="EMBL" id="JAFMYV010000002">
    <property type="protein sequence ID" value="MBO0936124.1"/>
    <property type="molecule type" value="Genomic_DNA"/>
</dbReference>
<dbReference type="InterPro" id="IPR036188">
    <property type="entry name" value="FAD/NAD-bd_sf"/>
</dbReference>
<dbReference type="Pfam" id="PF13450">
    <property type="entry name" value="NAD_binding_8"/>
    <property type="match status" value="1"/>
</dbReference>
<dbReference type="AlphaFoldDB" id="A0A939GC00"/>
<proteinExistence type="predicted"/>
<comment type="caution">
    <text evidence="2">The sequence shown here is derived from an EMBL/GenBank/DDBJ whole genome shotgun (WGS) entry which is preliminary data.</text>
</comment>
<gene>
    <name evidence="2" type="ORF">J2I47_06160</name>
</gene>
<protein>
    <submittedName>
        <fullName evidence="2">FAD-dependent oxidoreductase</fullName>
    </submittedName>
</protein>
<dbReference type="Gene3D" id="3.50.50.60">
    <property type="entry name" value="FAD/NAD(P)-binding domain"/>
    <property type="match status" value="1"/>
</dbReference>
<dbReference type="PANTHER" id="PTHR16128:SF5">
    <property type="entry name" value="FAD_NAD(P)-BINDING OXIDOREDUCTASE FAMILY PROTEIN"/>
    <property type="match status" value="1"/>
</dbReference>
<sequence>MPTILIIGAGLSGLTAARELTRQGHTVTLLDKGRGIGGRLATRRLGNGRADHGAQYFSAQSPEFHALTQEMSQAGVVHEWHLEQSDPAGFRHPRWVGSEGMNSIAKYLAQGLDVQTECTVTRIAPAKTGWTLTTTEQDNTRIFSADVLLITVPAPQALALCDASGLALAEADKAALEAIHYAPCLAVMLQLNGPSQLPEPGGLKQTDGDDQHSPVAWLADNAQKGISPNQTTVTLHASHAFSQAHLDDPDQQALIPLLTADVTHYIPADSIVDRQIHRWRYSNAIKRHPTPFLSAQAHAPLLFGGDGFGNGNVEGAFLSGLAMGKRVQGLKSKV</sequence>
<evidence type="ECO:0000313" key="3">
    <source>
        <dbReference type="Proteomes" id="UP000664034"/>
    </source>
</evidence>
<dbReference type="SUPFAM" id="SSF51905">
    <property type="entry name" value="FAD/NAD(P)-binding domain"/>
    <property type="match status" value="1"/>
</dbReference>
<accession>A0A939GC00</accession>
<keyword evidence="3" id="KW-1185">Reference proteome</keyword>